<dbReference type="InterPro" id="IPR023214">
    <property type="entry name" value="HAD_sf"/>
</dbReference>
<dbReference type="InterPro" id="IPR006439">
    <property type="entry name" value="HAD-SF_hydro_IA"/>
</dbReference>
<evidence type="ECO:0000256" key="2">
    <source>
        <dbReference type="ARBA" id="ARBA00006171"/>
    </source>
</evidence>
<evidence type="ECO:0000256" key="1">
    <source>
        <dbReference type="ARBA" id="ARBA00001946"/>
    </source>
</evidence>
<organism evidence="6 7">
    <name type="scientific">Roseivivax isoporae LMG 25204</name>
    <dbReference type="NCBI Taxonomy" id="1449351"/>
    <lineage>
        <taxon>Bacteria</taxon>
        <taxon>Pseudomonadati</taxon>
        <taxon>Pseudomonadota</taxon>
        <taxon>Alphaproteobacteria</taxon>
        <taxon>Rhodobacterales</taxon>
        <taxon>Roseobacteraceae</taxon>
        <taxon>Roseivivax</taxon>
    </lineage>
</organism>
<evidence type="ECO:0000313" key="6">
    <source>
        <dbReference type="EMBL" id="ETX29120.1"/>
    </source>
</evidence>
<dbReference type="Proteomes" id="UP000023430">
    <property type="component" value="Unassembled WGS sequence"/>
</dbReference>
<dbReference type="PANTHER" id="PTHR46193">
    <property type="entry name" value="6-PHOSPHOGLUCONATE PHOSPHATASE"/>
    <property type="match status" value="1"/>
</dbReference>
<dbReference type="STRING" id="1449351.RISW2_02835"/>
<keyword evidence="5" id="KW-0119">Carbohydrate metabolism</keyword>
<comment type="similarity">
    <text evidence="2">Belongs to the HAD-like hydrolase superfamily. CbbY/CbbZ/Gph/YieH family.</text>
</comment>
<dbReference type="AlphaFoldDB" id="X7F8J9"/>
<gene>
    <name evidence="6" type="ORF">RISW2_02835</name>
</gene>
<keyword evidence="3" id="KW-0479">Metal-binding</keyword>
<comment type="cofactor">
    <cofactor evidence="1">
        <name>Mg(2+)</name>
        <dbReference type="ChEBI" id="CHEBI:18420"/>
    </cofactor>
</comment>
<dbReference type="InterPro" id="IPR051600">
    <property type="entry name" value="Beta-PGM-like"/>
</dbReference>
<dbReference type="PANTHER" id="PTHR46193:SF18">
    <property type="entry name" value="HEXITOL PHOSPHATASE B"/>
    <property type="match status" value="1"/>
</dbReference>
<evidence type="ECO:0000256" key="3">
    <source>
        <dbReference type="ARBA" id="ARBA00022723"/>
    </source>
</evidence>
<protein>
    <submittedName>
        <fullName evidence="6">CbbY/CbbZ/GpH/YieH</fullName>
    </submittedName>
</protein>
<dbReference type="InterPro" id="IPR041492">
    <property type="entry name" value="HAD_2"/>
</dbReference>
<dbReference type="Gene3D" id="3.40.50.1000">
    <property type="entry name" value="HAD superfamily/HAD-like"/>
    <property type="match status" value="1"/>
</dbReference>
<dbReference type="NCBIfam" id="TIGR01509">
    <property type="entry name" value="HAD-SF-IA-v3"/>
    <property type="match status" value="1"/>
</dbReference>
<dbReference type="InterPro" id="IPR036412">
    <property type="entry name" value="HAD-like_sf"/>
</dbReference>
<dbReference type="SFLD" id="SFLDG01135">
    <property type="entry name" value="C1.5.6:_HAD__Beta-PGM__Phospha"/>
    <property type="match status" value="1"/>
</dbReference>
<dbReference type="GO" id="GO:0046872">
    <property type="term" value="F:metal ion binding"/>
    <property type="evidence" value="ECO:0007669"/>
    <property type="project" value="UniProtKB-KW"/>
</dbReference>
<dbReference type="SFLD" id="SFLDS00003">
    <property type="entry name" value="Haloacid_Dehalogenase"/>
    <property type="match status" value="1"/>
</dbReference>
<evidence type="ECO:0000256" key="4">
    <source>
        <dbReference type="ARBA" id="ARBA00022842"/>
    </source>
</evidence>
<dbReference type="InterPro" id="IPR023198">
    <property type="entry name" value="PGP-like_dom2"/>
</dbReference>
<keyword evidence="7" id="KW-1185">Reference proteome</keyword>
<dbReference type="GO" id="GO:0003824">
    <property type="term" value="F:catalytic activity"/>
    <property type="evidence" value="ECO:0007669"/>
    <property type="project" value="UniProtKB-ARBA"/>
</dbReference>
<dbReference type="Pfam" id="PF13419">
    <property type="entry name" value="HAD_2"/>
    <property type="match status" value="1"/>
</dbReference>
<reference evidence="6 7" key="1">
    <citation type="submission" date="2014-01" db="EMBL/GenBank/DDBJ databases">
        <title>Roseivivax isoporae LMG 25204 Genome Sequencing.</title>
        <authorList>
            <person name="Lai Q."/>
            <person name="Li G."/>
            <person name="Shao Z."/>
        </authorList>
    </citation>
    <scope>NUCLEOTIDE SEQUENCE [LARGE SCALE GENOMIC DNA]</scope>
    <source>
        <strain evidence="6 7">LMG 25204</strain>
    </source>
</reference>
<name>X7F8J9_9RHOB</name>
<dbReference type="SFLD" id="SFLDG01129">
    <property type="entry name" value="C1.5:_HAD__Beta-PGM__Phosphata"/>
    <property type="match status" value="1"/>
</dbReference>
<accession>X7F8J9</accession>
<dbReference type="SUPFAM" id="SSF56784">
    <property type="entry name" value="HAD-like"/>
    <property type="match status" value="1"/>
</dbReference>
<dbReference type="RefSeq" id="WP_043769672.1">
    <property type="nucleotide sequence ID" value="NZ_JAME01000012.1"/>
</dbReference>
<evidence type="ECO:0000313" key="7">
    <source>
        <dbReference type="Proteomes" id="UP000023430"/>
    </source>
</evidence>
<dbReference type="Gene3D" id="1.10.150.240">
    <property type="entry name" value="Putative phosphatase, domain 2"/>
    <property type="match status" value="1"/>
</dbReference>
<dbReference type="eggNOG" id="COG0637">
    <property type="taxonomic scope" value="Bacteria"/>
</dbReference>
<proteinExistence type="inferred from homology"/>
<sequence>MTLALLFDLDGTLLDSDPLHERVFRDLYAERGREIDAAYYLANIHGRHNPDIFSRDFPDADPHALSEEKEARFRERLPARVTPTAGLGALLDRAGDAGWPTALVTNAPRRNAETMLDAIGVRDRFPVVVIGDECTRAKPHPDPYLAALAALGTPPGRAIAFEDSPSGLRAARAAGVHVMGLRSSLGHEALLEAGAHDSIADFTDPALDRLLAALRADRPAR</sequence>
<keyword evidence="4" id="KW-0460">Magnesium</keyword>
<comment type="caution">
    <text evidence="6">The sequence shown here is derived from an EMBL/GenBank/DDBJ whole genome shotgun (WGS) entry which is preliminary data.</text>
</comment>
<evidence type="ECO:0000256" key="5">
    <source>
        <dbReference type="ARBA" id="ARBA00023277"/>
    </source>
</evidence>
<dbReference type="OrthoDB" id="9782449at2"/>
<dbReference type="EMBL" id="JAME01000012">
    <property type="protein sequence ID" value="ETX29120.1"/>
    <property type="molecule type" value="Genomic_DNA"/>
</dbReference>